<evidence type="ECO:0000313" key="2">
    <source>
        <dbReference type="EMBL" id="KAK5537702.1"/>
    </source>
</evidence>
<evidence type="ECO:0000313" key="3">
    <source>
        <dbReference type="Proteomes" id="UP001345827"/>
    </source>
</evidence>
<feature type="compositionally biased region" description="Basic and acidic residues" evidence="1">
    <location>
        <begin position="85"/>
        <end position="96"/>
    </location>
</feature>
<protein>
    <submittedName>
        <fullName evidence="2">Uncharacterized protein</fullName>
    </submittedName>
</protein>
<organism evidence="2 3">
    <name type="scientific">Vermiconidia calcicola</name>
    <dbReference type="NCBI Taxonomy" id="1690605"/>
    <lineage>
        <taxon>Eukaryota</taxon>
        <taxon>Fungi</taxon>
        <taxon>Dikarya</taxon>
        <taxon>Ascomycota</taxon>
        <taxon>Pezizomycotina</taxon>
        <taxon>Dothideomycetes</taxon>
        <taxon>Dothideomycetidae</taxon>
        <taxon>Mycosphaerellales</taxon>
        <taxon>Extremaceae</taxon>
        <taxon>Vermiconidia</taxon>
    </lineage>
</organism>
<reference evidence="2 3" key="1">
    <citation type="submission" date="2023-06" db="EMBL/GenBank/DDBJ databases">
        <title>Black Yeasts Isolated from many extreme environments.</title>
        <authorList>
            <person name="Coleine C."/>
            <person name="Stajich J.E."/>
            <person name="Selbmann L."/>
        </authorList>
    </citation>
    <scope>NUCLEOTIDE SEQUENCE [LARGE SCALE GENOMIC DNA]</scope>
    <source>
        <strain evidence="2 3">CCFEE 5887</strain>
    </source>
</reference>
<dbReference type="Pfam" id="PF13092">
    <property type="entry name" value="CENP-L"/>
    <property type="match status" value="1"/>
</dbReference>
<keyword evidence="3" id="KW-1185">Reference proteome</keyword>
<feature type="compositionally biased region" description="Polar residues" evidence="1">
    <location>
        <begin position="171"/>
        <end position="185"/>
    </location>
</feature>
<comment type="caution">
    <text evidence="2">The sequence shown here is derived from an EMBL/GenBank/DDBJ whole genome shotgun (WGS) entry which is preliminary data.</text>
</comment>
<name>A0AAV9Q7R4_9PEZI</name>
<dbReference type="InterPro" id="IPR025204">
    <property type="entry name" value="CENP-L"/>
</dbReference>
<gene>
    <name evidence="2" type="ORF">LTR25_004954</name>
</gene>
<feature type="region of interest" description="Disordered" evidence="1">
    <location>
        <begin position="165"/>
        <end position="186"/>
    </location>
</feature>
<dbReference type="Proteomes" id="UP001345827">
    <property type="component" value="Unassembled WGS sequence"/>
</dbReference>
<sequence>MTLSPISADNDKLHASPRFGDDYPPYSMEDCLYDTSWLIHSLPTLTPSMLTLLAPPSTQQERSQQTSKLSTHAGAFGESLSRGRPRYESEEEKEKLGSLSQCRWTRLERPAPEDGQTQQQHLSRKRLRDNGDDNDSSTSHGVLISLIYERTTYKFIIYTTPDACSSKRSRTATSSNHTSSNQKSRTAILLSKSSPSLLRSLTTYLSDTFALPDIHPLQLSSALIQKTLQDYLSTIYSSLSTARGSTQSQFQDLFINIISSVRLTIGFSAPVAPHLKSLDIAVAPYAVLKALPENGRFGIEHFMSTLAGYIWANTGLKIPVLDDRDGLVQSLGGEEADVAKPDAPMKISRISNAAYAISCDHRIKFVSRPVHAVDDPDQPDENCVRRANRELLVAIVEEARRQVKDDS</sequence>
<feature type="region of interest" description="Disordered" evidence="1">
    <location>
        <begin position="1"/>
        <end position="21"/>
    </location>
</feature>
<dbReference type="EMBL" id="JAXLQG010000007">
    <property type="protein sequence ID" value="KAK5537702.1"/>
    <property type="molecule type" value="Genomic_DNA"/>
</dbReference>
<dbReference type="AlphaFoldDB" id="A0AAV9Q7R4"/>
<evidence type="ECO:0000256" key="1">
    <source>
        <dbReference type="SAM" id="MobiDB-lite"/>
    </source>
</evidence>
<accession>A0AAV9Q7R4</accession>
<feature type="region of interest" description="Disordered" evidence="1">
    <location>
        <begin position="56"/>
        <end position="139"/>
    </location>
</feature>
<proteinExistence type="predicted"/>
<feature type="compositionally biased region" description="Polar residues" evidence="1">
    <location>
        <begin position="59"/>
        <end position="70"/>
    </location>
</feature>